<feature type="transmembrane region" description="Helical" evidence="6">
    <location>
        <begin position="221"/>
        <end position="241"/>
    </location>
</feature>
<feature type="transmembrane region" description="Helical" evidence="6">
    <location>
        <begin position="357"/>
        <end position="376"/>
    </location>
</feature>
<keyword evidence="2" id="KW-1003">Cell membrane</keyword>
<proteinExistence type="predicted"/>
<keyword evidence="5 6" id="KW-0472">Membrane</keyword>
<comment type="subcellular location">
    <subcellularLocation>
        <location evidence="1">Cell membrane</location>
        <topology evidence="1">Multi-pass membrane protein</topology>
    </subcellularLocation>
</comment>
<dbReference type="Pfam" id="PF13440">
    <property type="entry name" value="Polysacc_synt_3"/>
    <property type="match status" value="1"/>
</dbReference>
<feature type="transmembrane region" description="Helical" evidence="6">
    <location>
        <begin position="111"/>
        <end position="132"/>
    </location>
</feature>
<comment type="caution">
    <text evidence="7">The sequence shown here is derived from an EMBL/GenBank/DDBJ whole genome shotgun (WGS) entry which is preliminary data.</text>
</comment>
<sequence length="377" mass="42632">MLGQLQSIIVSMAGLMNSAAGTGVVKFTAENHSMGIKACIFWWRASVYWIIILCSIFIPLLLIFSPMMADKLLFNREYYWLIQLSALLLPISAFGTLITSIINGQQLFRRYVILGIISVIISSVVMICMIVHNNLIGALLAASCQNGIIGLVMLIGSVKQPWFILSNFFGKVERVYKNDIGKFILMSATAALTTPVAMIIIRNILVENVGWVEAGYWQSVWKISEAYLAIITMALSTYYLPQLAKTKTLEEVQKNIIETLKLMLPTVIVLALIVYFLRDVIILILFTKEFNVIRDLFAVQLIGDVFKILGWIYAFPMIAKGAMKWYLSTEIIFSLIFVFLGWLFINKYGVHGANYAYLLNYILYSLVVFSNVKRFAK</sequence>
<organism evidence="7 8">
    <name type="scientific">Buttiauxella ferragutiae ATCC 51602</name>
    <dbReference type="NCBI Taxonomy" id="1354252"/>
    <lineage>
        <taxon>Bacteria</taxon>
        <taxon>Pseudomonadati</taxon>
        <taxon>Pseudomonadota</taxon>
        <taxon>Gammaproteobacteria</taxon>
        <taxon>Enterobacterales</taxon>
        <taxon>Enterobacteriaceae</taxon>
        <taxon>Buttiauxella</taxon>
    </lineage>
</organism>
<dbReference type="CDD" id="cd13125">
    <property type="entry name" value="MATE_like_10"/>
    <property type="match status" value="1"/>
</dbReference>
<feature type="transmembrane region" description="Helical" evidence="6">
    <location>
        <begin position="78"/>
        <end position="99"/>
    </location>
</feature>
<keyword evidence="3 6" id="KW-0812">Transmembrane</keyword>
<dbReference type="EMBL" id="LXEQ01000041">
    <property type="protein sequence ID" value="OAT27048.1"/>
    <property type="molecule type" value="Genomic_DNA"/>
</dbReference>
<dbReference type="Proteomes" id="UP000078407">
    <property type="component" value="Unassembled WGS sequence"/>
</dbReference>
<protein>
    <submittedName>
        <fullName evidence="7">WzxE family protein</fullName>
    </submittedName>
</protein>
<evidence type="ECO:0000256" key="2">
    <source>
        <dbReference type="ARBA" id="ARBA00022475"/>
    </source>
</evidence>
<accession>A0ABX2W7S1</accession>
<keyword evidence="4 6" id="KW-1133">Transmembrane helix</keyword>
<evidence type="ECO:0000256" key="4">
    <source>
        <dbReference type="ARBA" id="ARBA00022989"/>
    </source>
</evidence>
<feature type="transmembrane region" description="Helical" evidence="6">
    <location>
        <begin position="325"/>
        <end position="345"/>
    </location>
</feature>
<evidence type="ECO:0000256" key="1">
    <source>
        <dbReference type="ARBA" id="ARBA00004651"/>
    </source>
</evidence>
<evidence type="ECO:0000256" key="5">
    <source>
        <dbReference type="ARBA" id="ARBA00023136"/>
    </source>
</evidence>
<evidence type="ECO:0000313" key="8">
    <source>
        <dbReference type="Proteomes" id="UP000078407"/>
    </source>
</evidence>
<dbReference type="InterPro" id="IPR044550">
    <property type="entry name" value="WzxE"/>
</dbReference>
<dbReference type="InterPro" id="IPR050833">
    <property type="entry name" value="Poly_Biosynth_Transport"/>
</dbReference>
<feature type="transmembrane region" description="Helical" evidence="6">
    <location>
        <begin position="262"/>
        <end position="286"/>
    </location>
</feature>
<evidence type="ECO:0000256" key="3">
    <source>
        <dbReference type="ARBA" id="ARBA00022692"/>
    </source>
</evidence>
<dbReference type="PANTHER" id="PTHR30250">
    <property type="entry name" value="PST FAMILY PREDICTED COLANIC ACID TRANSPORTER"/>
    <property type="match status" value="1"/>
</dbReference>
<keyword evidence="8" id="KW-1185">Reference proteome</keyword>
<evidence type="ECO:0000256" key="6">
    <source>
        <dbReference type="SAM" id="Phobius"/>
    </source>
</evidence>
<reference evidence="7 8" key="1">
    <citation type="submission" date="2016-04" db="EMBL/GenBank/DDBJ databases">
        <title>ATOL: Assembling a taxonomically balanced genome-scale reconstruction of the evolutionary history of the Enterobacteriaceae.</title>
        <authorList>
            <person name="Plunkett G.III."/>
            <person name="Neeno-Eckwall E.C."/>
            <person name="Glasner J.D."/>
            <person name="Perna N.T."/>
        </authorList>
    </citation>
    <scope>NUCLEOTIDE SEQUENCE [LARGE SCALE GENOMIC DNA]</scope>
    <source>
        <strain evidence="7 8">ATCC 51602</strain>
    </source>
</reference>
<feature type="transmembrane region" description="Helical" evidence="6">
    <location>
        <begin position="6"/>
        <end position="29"/>
    </location>
</feature>
<feature type="transmembrane region" description="Helical" evidence="6">
    <location>
        <begin position="41"/>
        <end position="66"/>
    </location>
</feature>
<name>A0ABX2W7S1_9ENTR</name>
<evidence type="ECO:0000313" key="7">
    <source>
        <dbReference type="EMBL" id="OAT27048.1"/>
    </source>
</evidence>
<dbReference type="PANTHER" id="PTHR30250:SF30">
    <property type="entry name" value="LIPID III FLIPPASE"/>
    <property type="match status" value="1"/>
</dbReference>
<feature type="transmembrane region" description="Helical" evidence="6">
    <location>
        <begin position="179"/>
        <end position="201"/>
    </location>
</feature>
<gene>
    <name evidence="7" type="ORF">M976_02499</name>
</gene>
<feature type="transmembrane region" description="Helical" evidence="6">
    <location>
        <begin position="292"/>
        <end position="313"/>
    </location>
</feature>